<dbReference type="RefSeq" id="WP_249903392.1">
    <property type="nucleotide sequence ID" value="NZ_JAMGBA010000001.1"/>
</dbReference>
<organism evidence="2 3">
    <name type="scientific">Sphingomonas caseinilyticus</name>
    <dbReference type="NCBI Taxonomy" id="2908205"/>
    <lineage>
        <taxon>Bacteria</taxon>
        <taxon>Pseudomonadati</taxon>
        <taxon>Pseudomonadota</taxon>
        <taxon>Alphaproteobacteria</taxon>
        <taxon>Sphingomonadales</taxon>
        <taxon>Sphingomonadaceae</taxon>
        <taxon>Sphingomonas</taxon>
    </lineage>
</organism>
<dbReference type="InterPro" id="IPR029787">
    <property type="entry name" value="Nucleotide_cyclase"/>
</dbReference>
<dbReference type="InterPro" id="IPR050697">
    <property type="entry name" value="Adenylyl/Guanylyl_Cyclase_3/4"/>
</dbReference>
<proteinExistence type="predicted"/>
<evidence type="ECO:0000313" key="3">
    <source>
        <dbReference type="Proteomes" id="UP001203410"/>
    </source>
</evidence>
<dbReference type="CDD" id="cd07302">
    <property type="entry name" value="CHD"/>
    <property type="match status" value="1"/>
</dbReference>
<reference evidence="2 3" key="1">
    <citation type="submission" date="2022-05" db="EMBL/GenBank/DDBJ databases">
        <authorList>
            <person name="Jo J.-H."/>
            <person name="Im W.-T."/>
        </authorList>
    </citation>
    <scope>NUCLEOTIDE SEQUENCE [LARGE SCALE GENOMIC DNA]</scope>
    <source>
        <strain evidence="2 3">NSE70-1</strain>
    </source>
</reference>
<evidence type="ECO:0000259" key="1">
    <source>
        <dbReference type="PROSITE" id="PS50125"/>
    </source>
</evidence>
<accession>A0ABT0RSR0</accession>
<dbReference type="PANTHER" id="PTHR43081:SF19">
    <property type="entry name" value="PH-SENSITIVE ADENYLATE CYCLASE RV1264"/>
    <property type="match status" value="1"/>
</dbReference>
<dbReference type="Gene3D" id="3.30.70.1230">
    <property type="entry name" value="Nucleotide cyclase"/>
    <property type="match status" value="1"/>
</dbReference>
<evidence type="ECO:0000313" key="2">
    <source>
        <dbReference type="EMBL" id="MCL6698047.1"/>
    </source>
</evidence>
<dbReference type="InterPro" id="IPR025336">
    <property type="entry name" value="SCO4226-like"/>
</dbReference>
<dbReference type="SUPFAM" id="SSF55073">
    <property type="entry name" value="Nucleotide cyclase"/>
    <property type="match status" value="1"/>
</dbReference>
<keyword evidence="3" id="KW-1185">Reference proteome</keyword>
<feature type="domain" description="Guanylate cyclase" evidence="1">
    <location>
        <begin position="108"/>
        <end position="222"/>
    </location>
</feature>
<gene>
    <name evidence="2" type="ORF">LZ496_04505</name>
</gene>
<name>A0ABT0RSR0_9SPHN</name>
<dbReference type="SMART" id="SM00044">
    <property type="entry name" value="CYCc"/>
    <property type="match status" value="1"/>
</dbReference>
<sequence length="271" mass="28482">MDIHNAPGATAAALEEAHKADLAVQHKHHVNCIKYWLNEEAGKVFCLIDAPNPEAAAAVHREAHGLMAEKIIEVDEDMADSLLGPGEINRAGAALLPGETHNDTGLRAVMFTDIVGSTEMTSIHGDEVAIAMLGVHDHIVRMEVGGMGGREVKHTGDGIMAAFNSAACAVKAACGIHGNLAKHNNGGTDHPVIVRIGISAGEPVEQGQDLFGSTVQLAARLCAQAEPGQTLVSNVVADLCIGKNLKFLDIVECQLKGFSEPIHARPVELSL</sequence>
<dbReference type="PROSITE" id="PS50125">
    <property type="entry name" value="GUANYLATE_CYCLASE_2"/>
    <property type="match status" value="1"/>
</dbReference>
<comment type="caution">
    <text evidence="2">The sequence shown here is derived from an EMBL/GenBank/DDBJ whole genome shotgun (WGS) entry which is preliminary data.</text>
</comment>
<dbReference type="Pfam" id="PF00211">
    <property type="entry name" value="Guanylate_cyc"/>
    <property type="match status" value="1"/>
</dbReference>
<dbReference type="Pfam" id="PF14026">
    <property type="entry name" value="SCO4226-like"/>
    <property type="match status" value="1"/>
</dbReference>
<dbReference type="PANTHER" id="PTHR43081">
    <property type="entry name" value="ADENYLATE CYCLASE, TERMINAL-DIFFERENTIATION SPECIFIC-RELATED"/>
    <property type="match status" value="1"/>
</dbReference>
<dbReference type="InterPro" id="IPR042557">
    <property type="entry name" value="SCO4226"/>
</dbReference>
<protein>
    <submittedName>
        <fullName evidence="2">DUF4242 domain-containing protein</fullName>
    </submittedName>
</protein>
<dbReference type="Proteomes" id="UP001203410">
    <property type="component" value="Unassembled WGS sequence"/>
</dbReference>
<dbReference type="Gene3D" id="3.30.70.3090">
    <property type="entry name" value="ORF SCO4226, nickel-binding ferredoxin-like monomer"/>
    <property type="match status" value="1"/>
</dbReference>
<dbReference type="InterPro" id="IPR001054">
    <property type="entry name" value="A/G_cyclase"/>
</dbReference>
<dbReference type="EMBL" id="JAMGBA010000001">
    <property type="protein sequence ID" value="MCL6698047.1"/>
    <property type="molecule type" value="Genomic_DNA"/>
</dbReference>